<dbReference type="Proteomes" id="UP000219636">
    <property type="component" value="Unassembled WGS sequence"/>
</dbReference>
<dbReference type="Gene3D" id="3.30.950.30">
    <property type="entry name" value="Schlafen, AAA domain"/>
    <property type="match status" value="1"/>
</dbReference>
<organism evidence="2 3">
    <name type="scientific">Ureibacillus xyleni</name>
    <dbReference type="NCBI Taxonomy" id="614648"/>
    <lineage>
        <taxon>Bacteria</taxon>
        <taxon>Bacillati</taxon>
        <taxon>Bacillota</taxon>
        <taxon>Bacilli</taxon>
        <taxon>Bacillales</taxon>
        <taxon>Caryophanaceae</taxon>
        <taxon>Ureibacillus</taxon>
    </lineage>
</organism>
<dbReference type="InterPro" id="IPR007421">
    <property type="entry name" value="Schlafen_AlbA_2_dom"/>
</dbReference>
<gene>
    <name evidence="2" type="ORF">SAMN05880501_101184</name>
</gene>
<dbReference type="PANTHER" id="PTHR30595">
    <property type="entry name" value="GLPR-RELATED TRANSCRIPTIONAL REPRESSOR"/>
    <property type="match status" value="1"/>
</dbReference>
<dbReference type="EMBL" id="OBMQ01000001">
    <property type="protein sequence ID" value="SOB90603.1"/>
    <property type="molecule type" value="Genomic_DNA"/>
</dbReference>
<dbReference type="RefSeq" id="WP_097071771.1">
    <property type="nucleotide sequence ID" value="NZ_OBMQ01000001.1"/>
</dbReference>
<dbReference type="Pfam" id="PF13749">
    <property type="entry name" value="HATPase_c_4"/>
    <property type="match status" value="1"/>
</dbReference>
<accession>A0A285R925</accession>
<proteinExistence type="predicted"/>
<sequence length="682" mass="79034">MTEEEIWQLIDEGETTELECKQAEGGLPKDMWSTYSAFANTNGGIILLGVREDRKTGIFTPQNVDTNKLMKDFWDNINNPQKISWNILNNEDVTPVQMGDATILKIVVPRATREQKPVYQGQNPYIGTYRRNYEGDYRCSENEVNRMIAEKTSAAQDSYILENYTMDDLDKTSFKSYRQRFATLKPDNHWNEVDDKEFLRLLGGWKKDRKENKEGLTVAGLLMFGKETAITEYFPHYFLDYREKISTIPDQRWSHRITSQDGNWSGNLYDFYFKVIGRLTADINVPFLIEGDELMRQSDTRVHKALREAVLNTLIHADYHVQGNILIEKEKNVFKFSNPGTLRISVEKAIAGGHTDPRNPIIFRMFAQLGLGERSGYGLESIHSTWKQQHWRKPALEEEFQPEKVTLLLFPDMLLPKDVLELLEFKLGSRYKTLSSDEVLALVIAYEEKSITNTRLQSLTNKHSQEILKVLSTLVDEEFLVPEGYGRGTRYVLSDFFNFNNEDERVEFLEFKYKKSLAELGIEDADARSVEEKKNLLQEKTGLKGEMIGLNKKNIGPNEKMIGPNEKNNDLNDGMLILNKETSRLKAEKGNTEEQDEVMEHLQLIAEPARNKMRLNYEKMEAIILKLCLNQYLTIKELSELLNRDSDSLRKRYITPLLQANKLELLYPENPRHKKQAYKTKA</sequence>
<dbReference type="Pfam" id="PF04326">
    <property type="entry name" value="SLFN_AlbA_2"/>
    <property type="match status" value="1"/>
</dbReference>
<evidence type="ECO:0000313" key="2">
    <source>
        <dbReference type="EMBL" id="SOB90603.1"/>
    </source>
</evidence>
<dbReference type="OrthoDB" id="9768354at2"/>
<dbReference type="InterPro" id="IPR036388">
    <property type="entry name" value="WH-like_DNA-bd_sf"/>
</dbReference>
<dbReference type="Gene3D" id="1.10.10.10">
    <property type="entry name" value="Winged helix-like DNA-binding domain superfamily/Winged helix DNA-binding domain"/>
    <property type="match status" value="1"/>
</dbReference>
<dbReference type="AlphaFoldDB" id="A0A285R925"/>
<name>A0A285R925_9BACL</name>
<evidence type="ECO:0000259" key="1">
    <source>
        <dbReference type="Pfam" id="PF04326"/>
    </source>
</evidence>
<protein>
    <submittedName>
        <fullName evidence="2">Predicted HTH transcriptional regulator</fullName>
    </submittedName>
</protein>
<dbReference type="PANTHER" id="PTHR30595:SF6">
    <property type="entry name" value="SCHLAFEN ALBA-2 DOMAIN-CONTAINING PROTEIN"/>
    <property type="match status" value="1"/>
</dbReference>
<dbReference type="Gene3D" id="3.30.565.60">
    <property type="match status" value="1"/>
</dbReference>
<keyword evidence="3" id="KW-1185">Reference proteome</keyword>
<dbReference type="InterPro" id="IPR038461">
    <property type="entry name" value="Schlafen_AlbA_2_dom_sf"/>
</dbReference>
<reference evidence="3" key="1">
    <citation type="submission" date="2017-08" db="EMBL/GenBank/DDBJ databases">
        <authorList>
            <person name="Varghese N."/>
            <person name="Submissions S."/>
        </authorList>
    </citation>
    <scope>NUCLEOTIDE SEQUENCE [LARGE SCALE GENOMIC DNA]</scope>
    <source>
        <strain evidence="3">JC22</strain>
    </source>
</reference>
<evidence type="ECO:0000313" key="3">
    <source>
        <dbReference type="Proteomes" id="UP000219636"/>
    </source>
</evidence>
<feature type="domain" description="Schlafen AlbA-2" evidence="1">
    <location>
        <begin position="14"/>
        <end position="126"/>
    </location>
</feature>
<dbReference type="InterPro" id="IPR038475">
    <property type="entry name" value="RecG_C_sf"/>
</dbReference>